<name>A0A1H6D326_9ACTN</name>
<gene>
    <name evidence="2" type="ORF">SAMN05444920_104751</name>
</gene>
<reference evidence="2 3" key="1">
    <citation type="submission" date="2016-10" db="EMBL/GenBank/DDBJ databases">
        <authorList>
            <person name="de Groot N.N."/>
        </authorList>
    </citation>
    <scope>NUCLEOTIDE SEQUENCE [LARGE SCALE GENOMIC DNA]</scope>
    <source>
        <strain evidence="2 3">CGMCC 4.7037</strain>
    </source>
</reference>
<evidence type="ECO:0000313" key="2">
    <source>
        <dbReference type="EMBL" id="SEG79789.1"/>
    </source>
</evidence>
<dbReference type="Pfam" id="PF13349">
    <property type="entry name" value="DUF4097"/>
    <property type="match status" value="1"/>
</dbReference>
<organism evidence="2 3">
    <name type="scientific">Nonomuraea solani</name>
    <dbReference type="NCBI Taxonomy" id="1144553"/>
    <lineage>
        <taxon>Bacteria</taxon>
        <taxon>Bacillati</taxon>
        <taxon>Actinomycetota</taxon>
        <taxon>Actinomycetes</taxon>
        <taxon>Streptosporangiales</taxon>
        <taxon>Streptosporangiaceae</taxon>
        <taxon>Nonomuraea</taxon>
    </lineage>
</organism>
<dbReference type="EMBL" id="FNVT01000004">
    <property type="protein sequence ID" value="SEG79789.1"/>
    <property type="molecule type" value="Genomic_DNA"/>
</dbReference>
<dbReference type="Gene3D" id="2.160.20.120">
    <property type="match status" value="1"/>
</dbReference>
<dbReference type="AlphaFoldDB" id="A0A1H6D326"/>
<proteinExistence type="predicted"/>
<keyword evidence="3" id="KW-1185">Reference proteome</keyword>
<evidence type="ECO:0000313" key="3">
    <source>
        <dbReference type="Proteomes" id="UP000236732"/>
    </source>
</evidence>
<sequence>MVGIAGLLGLAAVLTGCGFGPTDEETKAYDVNDKVAALRVETDSGNIEVVESERQGIRVTERLMWRKNKPETSHQVQGDTLALTFRCPNTWGLGAAGTTCDVSYEVEVPKGLRVNATSDSGTLTLRNLSGDLEAQSDSGEIEAAGLAGKSVTVKNDSGSVELVFTGTPDKVRSTTDSGDISVRVPEGPYNVVAKTDSGDKNVEAATDAKATRKIELTTDSGNLEVLKP</sequence>
<dbReference type="Proteomes" id="UP000236732">
    <property type="component" value="Unassembled WGS sequence"/>
</dbReference>
<protein>
    <submittedName>
        <fullName evidence="2">Putative adhesin</fullName>
    </submittedName>
</protein>
<evidence type="ECO:0000259" key="1">
    <source>
        <dbReference type="Pfam" id="PF13349"/>
    </source>
</evidence>
<dbReference type="InterPro" id="IPR025164">
    <property type="entry name" value="Toastrack_DUF4097"/>
</dbReference>
<accession>A0A1H6D326</accession>
<feature type="domain" description="DUF4097" evidence="1">
    <location>
        <begin position="114"/>
        <end position="225"/>
    </location>
</feature>